<dbReference type="PANTHER" id="PTHR42847:SF4">
    <property type="entry name" value="ALKANESULFONATE MONOOXYGENASE-RELATED"/>
    <property type="match status" value="1"/>
</dbReference>
<dbReference type="Gene3D" id="3.20.20.30">
    <property type="entry name" value="Luciferase-like domain"/>
    <property type="match status" value="1"/>
</dbReference>
<keyword evidence="4" id="KW-0503">Monooxygenase</keyword>
<keyword evidence="7" id="KW-1185">Reference proteome</keyword>
<evidence type="ECO:0000256" key="2">
    <source>
        <dbReference type="ARBA" id="ARBA00022643"/>
    </source>
</evidence>
<evidence type="ECO:0000256" key="4">
    <source>
        <dbReference type="ARBA" id="ARBA00023033"/>
    </source>
</evidence>
<evidence type="ECO:0000256" key="1">
    <source>
        <dbReference type="ARBA" id="ARBA00022630"/>
    </source>
</evidence>
<dbReference type="EMBL" id="JAKRKC020000001">
    <property type="protein sequence ID" value="MCK2215467.1"/>
    <property type="molecule type" value="Genomic_DNA"/>
</dbReference>
<evidence type="ECO:0000313" key="7">
    <source>
        <dbReference type="Proteomes" id="UP001317259"/>
    </source>
</evidence>
<keyword evidence="3" id="KW-0560">Oxidoreductase</keyword>
<dbReference type="Pfam" id="PF00296">
    <property type="entry name" value="Bac_luciferase"/>
    <property type="match status" value="1"/>
</dbReference>
<proteinExistence type="predicted"/>
<dbReference type="RefSeq" id="WP_242379912.1">
    <property type="nucleotide sequence ID" value="NZ_JAKRKC020000001.1"/>
</dbReference>
<organism evidence="6 7">
    <name type="scientific">Actinomadura luzonensis</name>
    <dbReference type="NCBI Taxonomy" id="2805427"/>
    <lineage>
        <taxon>Bacteria</taxon>
        <taxon>Bacillati</taxon>
        <taxon>Actinomycetota</taxon>
        <taxon>Actinomycetes</taxon>
        <taxon>Streptosporangiales</taxon>
        <taxon>Thermomonosporaceae</taxon>
        <taxon>Actinomadura</taxon>
    </lineage>
</organism>
<evidence type="ECO:0000259" key="5">
    <source>
        <dbReference type="Pfam" id="PF00296"/>
    </source>
</evidence>
<protein>
    <submittedName>
        <fullName evidence="6">LLM class flavin-dependent oxidoreductase</fullName>
    </submittedName>
</protein>
<accession>A0ABT0FT25</accession>
<evidence type="ECO:0000313" key="6">
    <source>
        <dbReference type="EMBL" id="MCK2215467.1"/>
    </source>
</evidence>
<comment type="caution">
    <text evidence="6">The sequence shown here is derived from an EMBL/GenBank/DDBJ whole genome shotgun (WGS) entry which is preliminary data.</text>
</comment>
<dbReference type="Proteomes" id="UP001317259">
    <property type="component" value="Unassembled WGS sequence"/>
</dbReference>
<sequence>MTHDGTPSFGIKTTPANVGYDDILRVWREADTIPEIGHAWLYDHLVPYVGGRIVDASGPVHEGWTLLTALAVQTRRLRFGLMVTNNRLRPPAVLAKMAATLDVISGGRLDLGIGVGGLPDAAAVAPEYDGYGIPLVPWRAAVAALGEACTVIRRLWTEDVFDFAGRHYRLTGARCSPKPVQRPHPPILIGGSGTATLRVVAEHADVWNAIGPPVNPVEHLVRRAAVLDELCAEIGRDPAGITRSVQLPVSYDDPASARESLRRLREAGFSHFVLNLPSPYPPGAASWAAEELIGPVRG</sequence>
<dbReference type="SUPFAM" id="SSF51679">
    <property type="entry name" value="Bacterial luciferase-like"/>
    <property type="match status" value="1"/>
</dbReference>
<evidence type="ECO:0000256" key="3">
    <source>
        <dbReference type="ARBA" id="ARBA00023002"/>
    </source>
</evidence>
<dbReference type="InterPro" id="IPR050172">
    <property type="entry name" value="SsuD_RutA_monooxygenase"/>
</dbReference>
<keyword evidence="2" id="KW-0288">FMN</keyword>
<dbReference type="InterPro" id="IPR036661">
    <property type="entry name" value="Luciferase-like_sf"/>
</dbReference>
<keyword evidence="1" id="KW-0285">Flavoprotein</keyword>
<gene>
    <name evidence="6" type="ORF">MF672_016960</name>
</gene>
<name>A0ABT0FT25_9ACTN</name>
<reference evidence="6 7" key="1">
    <citation type="submission" date="2022-04" db="EMBL/GenBank/DDBJ databases">
        <title>Genome draft of Actinomadura sp. ATCC 31491.</title>
        <authorList>
            <person name="Shi X."/>
            <person name="Du Y."/>
        </authorList>
    </citation>
    <scope>NUCLEOTIDE SEQUENCE [LARGE SCALE GENOMIC DNA]</scope>
    <source>
        <strain evidence="6 7">ATCC 31491</strain>
    </source>
</reference>
<feature type="domain" description="Luciferase-like" evidence="5">
    <location>
        <begin position="37"/>
        <end position="265"/>
    </location>
</feature>
<dbReference type="InterPro" id="IPR011251">
    <property type="entry name" value="Luciferase-like_dom"/>
</dbReference>
<dbReference type="PANTHER" id="PTHR42847">
    <property type="entry name" value="ALKANESULFONATE MONOOXYGENASE"/>
    <property type="match status" value="1"/>
</dbReference>